<evidence type="ECO:0000313" key="3">
    <source>
        <dbReference type="EMBL" id="HIX00211.1"/>
    </source>
</evidence>
<dbReference type="Gene3D" id="3.30.2310.20">
    <property type="entry name" value="RelE-like"/>
    <property type="match status" value="1"/>
</dbReference>
<proteinExistence type="inferred from homology"/>
<dbReference type="NCBIfam" id="TIGR02385">
    <property type="entry name" value="RelE_StbE"/>
    <property type="match status" value="1"/>
</dbReference>
<dbReference type="PANTHER" id="PTHR35601">
    <property type="entry name" value="TOXIN RELE"/>
    <property type="match status" value="1"/>
</dbReference>
<dbReference type="EMBL" id="DXGD01000322">
    <property type="protein sequence ID" value="HIX00211.1"/>
    <property type="molecule type" value="Genomic_DNA"/>
</dbReference>
<sequence>MKYRVSVAREVAKTFRRIHPQDAKRLKVAISALAEDPRPPGSIQLAGGDGELRIRVGDYRVIYEIHEQEVIVLVLRVGHRRQVYR</sequence>
<name>A0A9D1UTQ9_9MICC</name>
<dbReference type="PANTHER" id="PTHR35601:SF1">
    <property type="entry name" value="TOXIN RELE"/>
    <property type="match status" value="1"/>
</dbReference>
<dbReference type="AlphaFoldDB" id="A0A9D1UTQ9"/>
<comment type="caution">
    <text evidence="3">The sequence shown here is derived from an EMBL/GenBank/DDBJ whole genome shotgun (WGS) entry which is preliminary data.</text>
</comment>
<evidence type="ECO:0000256" key="2">
    <source>
        <dbReference type="ARBA" id="ARBA00022649"/>
    </source>
</evidence>
<evidence type="ECO:0000256" key="1">
    <source>
        <dbReference type="ARBA" id="ARBA00006226"/>
    </source>
</evidence>
<reference evidence="3" key="2">
    <citation type="submission" date="2021-04" db="EMBL/GenBank/DDBJ databases">
        <authorList>
            <person name="Gilroy R."/>
        </authorList>
    </citation>
    <scope>NUCLEOTIDE SEQUENCE</scope>
    <source>
        <strain evidence="3">ChiHejej3B27-3195</strain>
    </source>
</reference>
<evidence type="ECO:0000313" key="4">
    <source>
        <dbReference type="Proteomes" id="UP000824151"/>
    </source>
</evidence>
<dbReference type="Pfam" id="PF05016">
    <property type="entry name" value="ParE_toxin"/>
    <property type="match status" value="1"/>
</dbReference>
<protein>
    <submittedName>
        <fullName evidence="3">Type II toxin-antitoxin system RelE/ParE family toxin</fullName>
    </submittedName>
</protein>
<comment type="similarity">
    <text evidence="1">Belongs to the RelE toxin family.</text>
</comment>
<organism evidence="3 4">
    <name type="scientific">Candidatus Nesterenkonia stercoripullorum</name>
    <dbReference type="NCBI Taxonomy" id="2838701"/>
    <lineage>
        <taxon>Bacteria</taxon>
        <taxon>Bacillati</taxon>
        <taxon>Actinomycetota</taxon>
        <taxon>Actinomycetes</taxon>
        <taxon>Micrococcales</taxon>
        <taxon>Micrococcaceae</taxon>
        <taxon>Nesterenkonia</taxon>
    </lineage>
</organism>
<dbReference type="SUPFAM" id="SSF143011">
    <property type="entry name" value="RelE-like"/>
    <property type="match status" value="1"/>
</dbReference>
<accession>A0A9D1UTQ9</accession>
<reference evidence="3" key="1">
    <citation type="journal article" date="2021" name="PeerJ">
        <title>Extensive microbial diversity within the chicken gut microbiome revealed by metagenomics and culture.</title>
        <authorList>
            <person name="Gilroy R."/>
            <person name="Ravi A."/>
            <person name="Getino M."/>
            <person name="Pursley I."/>
            <person name="Horton D.L."/>
            <person name="Alikhan N.F."/>
            <person name="Baker D."/>
            <person name="Gharbi K."/>
            <person name="Hall N."/>
            <person name="Watson M."/>
            <person name="Adriaenssens E.M."/>
            <person name="Foster-Nyarko E."/>
            <person name="Jarju S."/>
            <person name="Secka A."/>
            <person name="Antonio M."/>
            <person name="Oren A."/>
            <person name="Chaudhuri R.R."/>
            <person name="La Ragione R."/>
            <person name="Hildebrand F."/>
            <person name="Pallen M.J."/>
        </authorList>
    </citation>
    <scope>NUCLEOTIDE SEQUENCE</scope>
    <source>
        <strain evidence="3">ChiHejej3B27-3195</strain>
    </source>
</reference>
<keyword evidence="2" id="KW-1277">Toxin-antitoxin system</keyword>
<gene>
    <name evidence="3" type="ORF">H9871_08720</name>
</gene>
<dbReference type="Proteomes" id="UP000824151">
    <property type="component" value="Unassembled WGS sequence"/>
</dbReference>
<dbReference type="InterPro" id="IPR035093">
    <property type="entry name" value="RelE/ParE_toxin_dom_sf"/>
</dbReference>
<dbReference type="InterPro" id="IPR007712">
    <property type="entry name" value="RelE/ParE_toxin"/>
</dbReference>